<feature type="region of interest" description="Disordered" evidence="1">
    <location>
        <begin position="221"/>
        <end position="243"/>
    </location>
</feature>
<evidence type="ECO:0000256" key="1">
    <source>
        <dbReference type="SAM" id="MobiDB-lite"/>
    </source>
</evidence>
<organism evidence="3 4">
    <name type="scientific">Limnospira indica PCC 8005</name>
    <dbReference type="NCBI Taxonomy" id="376219"/>
    <lineage>
        <taxon>Bacteria</taxon>
        <taxon>Bacillati</taxon>
        <taxon>Cyanobacteriota</taxon>
        <taxon>Cyanophyceae</taxon>
        <taxon>Oscillatoriophycideae</taxon>
        <taxon>Oscillatoriales</taxon>
        <taxon>Sirenicapillariaceae</taxon>
        <taxon>Limnospira</taxon>
    </lineage>
</organism>
<evidence type="ECO:0000313" key="3">
    <source>
        <dbReference type="EMBL" id="CDM93080.1"/>
    </source>
</evidence>
<evidence type="ECO:0000256" key="2">
    <source>
        <dbReference type="SAM" id="Phobius"/>
    </source>
</evidence>
<keyword evidence="2" id="KW-1133">Transmembrane helix</keyword>
<dbReference type="EMBL" id="FO818640">
    <property type="protein sequence ID" value="CDM93080.1"/>
    <property type="molecule type" value="Genomic_DNA"/>
</dbReference>
<keyword evidence="4" id="KW-1185">Reference proteome</keyword>
<proteinExistence type="predicted"/>
<keyword evidence="2" id="KW-0812">Transmembrane</keyword>
<reference evidence="3 4" key="1">
    <citation type="submission" date="2014-02" db="EMBL/GenBank/DDBJ databases">
        <authorList>
            <person name="Genoscope - CEA"/>
        </authorList>
    </citation>
    <scope>NUCLEOTIDE SEQUENCE [LARGE SCALE GENOMIC DNA]</scope>
    <source>
        <strain evidence="3 4">PCC 8005</strain>
    </source>
</reference>
<gene>
    <name evidence="3" type="ORF">ARTHRO_10753</name>
</gene>
<protein>
    <recommendedName>
        <fullName evidence="5">Phosphate ABC transporter permease</fullName>
    </recommendedName>
</protein>
<name>A0A9P1KCD3_9CYAN</name>
<evidence type="ECO:0008006" key="5">
    <source>
        <dbReference type="Google" id="ProtNLM"/>
    </source>
</evidence>
<evidence type="ECO:0000313" key="4">
    <source>
        <dbReference type="Proteomes" id="UP000032946"/>
    </source>
</evidence>
<keyword evidence="2" id="KW-0472">Membrane</keyword>
<sequence length="243" mass="28317">MLIYGANYMLIPLTRQTFHELVPAVATSEQYQHCWGKPSQFIRRLLVSAVGTLILALVELSVQFEGRQILLIPLVMFALYWLWGPIWDASIRNRQFRKYPYCGFWQGKVLDYYISEAVTNEQESVNSKGDLIIIENLERRINVEVGDKTGFVVKIEAPLNRNHKRLSRGQVAVMLVTSYLDDLSSINEVSDVYIPSQNIWVGSYPYLRRDMFMEITREMRSRYGRPQSRSPRRSPSPRQQAYD</sequence>
<dbReference type="AlphaFoldDB" id="A0A9P1KCD3"/>
<feature type="transmembrane region" description="Helical" evidence="2">
    <location>
        <begin position="70"/>
        <end position="89"/>
    </location>
</feature>
<accession>A0A9P1KCD3</accession>
<feature type="transmembrane region" description="Helical" evidence="2">
    <location>
        <begin position="45"/>
        <end position="64"/>
    </location>
</feature>
<dbReference type="Proteomes" id="UP000032946">
    <property type="component" value="Chromosome"/>
</dbReference>